<reference evidence="2 3" key="1">
    <citation type="submission" date="2019-09" db="EMBL/GenBank/DDBJ databases">
        <authorList>
            <person name="Wang X."/>
        </authorList>
    </citation>
    <scope>NUCLEOTIDE SEQUENCE [LARGE SCALE GENOMIC DNA]</scope>
    <source>
        <strain evidence="2 3">CICC 11023</strain>
    </source>
</reference>
<dbReference type="EMBL" id="VXLC01000003">
    <property type="protein sequence ID" value="KAA8888881.1"/>
    <property type="molecule type" value="Genomic_DNA"/>
</dbReference>
<feature type="domain" description="Carrier" evidence="1">
    <location>
        <begin position="1"/>
        <end position="78"/>
    </location>
</feature>
<protein>
    <submittedName>
        <fullName evidence="2">Acyl carrier protein</fullName>
    </submittedName>
</protein>
<accession>A0A5N0EN88</accession>
<evidence type="ECO:0000313" key="2">
    <source>
        <dbReference type="EMBL" id="KAA8888881.1"/>
    </source>
</evidence>
<dbReference type="RefSeq" id="WP_150401156.1">
    <property type="nucleotide sequence ID" value="NZ_JBHJYQ010000002.1"/>
</dbReference>
<evidence type="ECO:0000313" key="3">
    <source>
        <dbReference type="Proteomes" id="UP000323876"/>
    </source>
</evidence>
<sequence length="89" mass="10192">MFTDARTEIRNFTARRFPDGMIADDRDIFESGFVNSLFAMELVMFIEKNIGDRIPNDEVRLDNFRTIDSMTALVSRLLARTATPAERSA</sequence>
<evidence type="ECO:0000259" key="1">
    <source>
        <dbReference type="PROSITE" id="PS50075"/>
    </source>
</evidence>
<name>A0A5N0EN88_9NOCA</name>
<dbReference type="OrthoDB" id="677810at2"/>
<comment type="caution">
    <text evidence="2">The sequence shown here is derived from an EMBL/GenBank/DDBJ whole genome shotgun (WGS) entry which is preliminary data.</text>
</comment>
<dbReference type="SUPFAM" id="SSF47336">
    <property type="entry name" value="ACP-like"/>
    <property type="match status" value="1"/>
</dbReference>
<organism evidence="2 3">
    <name type="scientific">Nocardia colli</name>
    <dbReference type="NCBI Taxonomy" id="2545717"/>
    <lineage>
        <taxon>Bacteria</taxon>
        <taxon>Bacillati</taxon>
        <taxon>Actinomycetota</taxon>
        <taxon>Actinomycetes</taxon>
        <taxon>Mycobacteriales</taxon>
        <taxon>Nocardiaceae</taxon>
        <taxon>Nocardia</taxon>
    </lineage>
</organism>
<dbReference type="Gene3D" id="1.10.1200.10">
    <property type="entry name" value="ACP-like"/>
    <property type="match status" value="1"/>
</dbReference>
<gene>
    <name evidence="2" type="ORF">F3087_07715</name>
</gene>
<dbReference type="PROSITE" id="PS50075">
    <property type="entry name" value="CARRIER"/>
    <property type="match status" value="1"/>
</dbReference>
<dbReference type="AlphaFoldDB" id="A0A5N0EN88"/>
<dbReference type="InterPro" id="IPR036736">
    <property type="entry name" value="ACP-like_sf"/>
</dbReference>
<dbReference type="Proteomes" id="UP000323876">
    <property type="component" value="Unassembled WGS sequence"/>
</dbReference>
<dbReference type="InterPro" id="IPR009081">
    <property type="entry name" value="PP-bd_ACP"/>
</dbReference>
<keyword evidence="3" id="KW-1185">Reference proteome</keyword>
<proteinExistence type="predicted"/>